<keyword evidence="3" id="KW-0805">Transcription regulation</keyword>
<dbReference type="Pfam" id="PF04545">
    <property type="entry name" value="Sigma70_r4"/>
    <property type="match status" value="1"/>
</dbReference>
<dbReference type="PROSITE" id="PS00715">
    <property type="entry name" value="SIGMA70_1"/>
    <property type="match status" value="1"/>
</dbReference>
<dbReference type="HAMAP" id="MF_00963">
    <property type="entry name" value="Sigma70_RpoD_SigA"/>
    <property type="match status" value="1"/>
</dbReference>
<gene>
    <name evidence="9" type="ORF">MNBD_DELTA01-1545</name>
</gene>
<dbReference type="EMBL" id="UOEA01000058">
    <property type="protein sequence ID" value="VAV83972.1"/>
    <property type="molecule type" value="Genomic_DNA"/>
</dbReference>
<dbReference type="InterPro" id="IPR007627">
    <property type="entry name" value="RNA_pol_sigma70_r2"/>
</dbReference>
<dbReference type="NCBIfam" id="TIGR02937">
    <property type="entry name" value="sigma70-ECF"/>
    <property type="match status" value="1"/>
</dbReference>
<sequence>MPKKNIKKKQVGAVKVEISNNGNNNIVGLINAGREKGFLTYDEINDAFTDDNFSVDEMDNLLETLGEMGIEVVDTADKADGAKVGSKVKGTTALEPERVEDPVRIYMREMGAVSLLKREEEVVLAKKIEEGRDELTRLTLSSPFAMSEILRFTTRIKDEKLSIRKLLEEAEEGQFDDEFTADVVVRFDKLKRRKPENAYKVLKDMNLSYDVIHRIVRRIVRVERHLEREERKRGPKKSLLAKARVKRVTQMVGLTRAELKELSHEVKVNNYYMWEAKQRLIEANLRLVVSIAKRYVNLGLKFSDLIQEGNIGLMKAVDKFDYKKGYKFSTYATWWIRQAITRSIADHGRTIRIPVHMIETINRLLQTSRQLLKELGREPEPEEVASRMDIPISKVRRILRLMKQTLSLETPIGDDEESSLGDFIEDEKSPSPAEHAIDKDLSYQTDLALDSLTPREQKVLKMRFGIGERQDYTLEEVGKVLGVTRERVRQIEAKAIRRLRHPTRAKLLKAFCES</sequence>
<dbReference type="PANTHER" id="PTHR30603">
    <property type="entry name" value="RNA POLYMERASE SIGMA FACTOR RPO"/>
    <property type="match status" value="1"/>
</dbReference>
<dbReference type="GO" id="GO:0016987">
    <property type="term" value="F:sigma factor activity"/>
    <property type="evidence" value="ECO:0007669"/>
    <property type="project" value="UniProtKB-KW"/>
</dbReference>
<dbReference type="InterPro" id="IPR007630">
    <property type="entry name" value="RNA_pol_sigma70_r4"/>
</dbReference>
<dbReference type="Pfam" id="PF04539">
    <property type="entry name" value="Sigma70_r3"/>
    <property type="match status" value="1"/>
</dbReference>
<dbReference type="NCBIfam" id="TIGR02393">
    <property type="entry name" value="RpoD_Cterm"/>
    <property type="match status" value="1"/>
</dbReference>
<dbReference type="Pfam" id="PF00140">
    <property type="entry name" value="Sigma70_r1_2"/>
    <property type="match status" value="1"/>
</dbReference>
<dbReference type="GO" id="GO:0003677">
    <property type="term" value="F:DNA binding"/>
    <property type="evidence" value="ECO:0007669"/>
    <property type="project" value="UniProtKB-KW"/>
</dbReference>
<keyword evidence="5" id="KW-0238">DNA-binding</keyword>
<dbReference type="PRINTS" id="PR00046">
    <property type="entry name" value="SIGMA70FCT"/>
</dbReference>
<reference evidence="9" key="1">
    <citation type="submission" date="2018-06" db="EMBL/GenBank/DDBJ databases">
        <authorList>
            <person name="Zhirakovskaya E."/>
        </authorList>
    </citation>
    <scope>NUCLEOTIDE SEQUENCE</scope>
</reference>
<evidence type="ECO:0000256" key="1">
    <source>
        <dbReference type="ARBA" id="ARBA00007788"/>
    </source>
</evidence>
<evidence type="ECO:0000256" key="5">
    <source>
        <dbReference type="ARBA" id="ARBA00023125"/>
    </source>
</evidence>
<evidence type="ECO:0000313" key="9">
    <source>
        <dbReference type="EMBL" id="VAV83972.1"/>
    </source>
</evidence>
<dbReference type="InterPro" id="IPR000943">
    <property type="entry name" value="RNA_pol_sigma70"/>
</dbReference>
<keyword evidence="2" id="KW-0963">Cytoplasm</keyword>
<feature type="domain" description="RNA polymerase sigma-70" evidence="7">
    <location>
        <begin position="304"/>
        <end position="317"/>
    </location>
</feature>
<protein>
    <submittedName>
        <fullName evidence="9">RNA polymerase sigma factor RpoD</fullName>
    </submittedName>
</protein>
<dbReference type="InterPro" id="IPR013325">
    <property type="entry name" value="RNA_pol_sigma_r2"/>
</dbReference>
<dbReference type="SUPFAM" id="SSF88946">
    <property type="entry name" value="Sigma2 domain of RNA polymerase sigma factors"/>
    <property type="match status" value="1"/>
</dbReference>
<keyword evidence="4" id="KW-0731">Sigma factor</keyword>
<name>A0A3B0QUP4_9ZZZZ</name>
<dbReference type="InterPro" id="IPR013324">
    <property type="entry name" value="RNA_pol_sigma_r3/r4-like"/>
</dbReference>
<dbReference type="PANTHER" id="PTHR30603:SF60">
    <property type="entry name" value="RNA POLYMERASE SIGMA FACTOR RPOD"/>
    <property type="match status" value="1"/>
</dbReference>
<evidence type="ECO:0000256" key="2">
    <source>
        <dbReference type="ARBA" id="ARBA00022490"/>
    </source>
</evidence>
<dbReference type="CDD" id="cd06171">
    <property type="entry name" value="Sigma70_r4"/>
    <property type="match status" value="1"/>
</dbReference>
<dbReference type="InterPro" id="IPR042189">
    <property type="entry name" value="RNA_pol_sigma_70_r1_1_sf"/>
</dbReference>
<keyword evidence="6" id="KW-0804">Transcription</keyword>
<comment type="similarity">
    <text evidence="1">Belongs to the sigma-70 factor family.</text>
</comment>
<dbReference type="InterPro" id="IPR012760">
    <property type="entry name" value="RNA_pol_sigma_RpoD_C"/>
</dbReference>
<dbReference type="InterPro" id="IPR007127">
    <property type="entry name" value="RNA_pol_sigma_70_r1_1"/>
</dbReference>
<evidence type="ECO:0000259" key="8">
    <source>
        <dbReference type="PROSITE" id="PS00716"/>
    </source>
</evidence>
<dbReference type="InterPro" id="IPR036388">
    <property type="entry name" value="WH-like_DNA-bd_sf"/>
</dbReference>
<dbReference type="InterPro" id="IPR014284">
    <property type="entry name" value="RNA_pol_sigma-70_dom"/>
</dbReference>
<dbReference type="FunFam" id="1.10.601.10:FF:000001">
    <property type="entry name" value="RNA polymerase sigma factor SigA"/>
    <property type="match status" value="1"/>
</dbReference>
<evidence type="ECO:0000256" key="3">
    <source>
        <dbReference type="ARBA" id="ARBA00023015"/>
    </source>
</evidence>
<evidence type="ECO:0000259" key="7">
    <source>
        <dbReference type="PROSITE" id="PS00715"/>
    </source>
</evidence>
<dbReference type="Gene3D" id="1.10.10.10">
    <property type="entry name" value="Winged helix-like DNA-binding domain superfamily/Winged helix DNA-binding domain"/>
    <property type="match status" value="2"/>
</dbReference>
<evidence type="ECO:0000256" key="4">
    <source>
        <dbReference type="ARBA" id="ARBA00023082"/>
    </source>
</evidence>
<dbReference type="InterPro" id="IPR007624">
    <property type="entry name" value="RNA_pol_sigma70_r3"/>
</dbReference>
<dbReference type="PROSITE" id="PS00716">
    <property type="entry name" value="SIGMA70_2"/>
    <property type="match status" value="1"/>
</dbReference>
<accession>A0A3B0QUP4</accession>
<dbReference type="Gene3D" id="1.10.601.10">
    <property type="entry name" value="RNA Polymerase Primary Sigma Factor"/>
    <property type="match status" value="2"/>
</dbReference>
<dbReference type="AlphaFoldDB" id="A0A3B0QUP4"/>
<dbReference type="Pfam" id="PF04542">
    <property type="entry name" value="Sigma70_r2"/>
    <property type="match status" value="1"/>
</dbReference>
<dbReference type="InterPro" id="IPR028630">
    <property type="entry name" value="Sigma70_RpoD"/>
</dbReference>
<dbReference type="InterPro" id="IPR050239">
    <property type="entry name" value="Sigma-70_RNA_pol_init_factors"/>
</dbReference>
<dbReference type="Gene3D" id="1.10.220.120">
    <property type="entry name" value="Sigma-70 factor, region 1.1"/>
    <property type="match status" value="1"/>
</dbReference>
<dbReference type="Pfam" id="PF03979">
    <property type="entry name" value="Sigma70_r1_1"/>
    <property type="match status" value="1"/>
</dbReference>
<dbReference type="GO" id="GO:0006352">
    <property type="term" value="P:DNA-templated transcription initiation"/>
    <property type="evidence" value="ECO:0007669"/>
    <property type="project" value="InterPro"/>
</dbReference>
<organism evidence="9">
    <name type="scientific">hydrothermal vent metagenome</name>
    <dbReference type="NCBI Taxonomy" id="652676"/>
    <lineage>
        <taxon>unclassified sequences</taxon>
        <taxon>metagenomes</taxon>
        <taxon>ecological metagenomes</taxon>
    </lineage>
</organism>
<proteinExistence type="inferred from homology"/>
<dbReference type="InterPro" id="IPR009042">
    <property type="entry name" value="RNA_pol_sigma70_r1_2"/>
</dbReference>
<feature type="domain" description="RNA polymerase sigma-70" evidence="8">
    <location>
        <begin position="473"/>
        <end position="499"/>
    </location>
</feature>
<dbReference type="SUPFAM" id="SSF88659">
    <property type="entry name" value="Sigma3 and sigma4 domains of RNA polymerase sigma factors"/>
    <property type="match status" value="2"/>
</dbReference>
<evidence type="ECO:0000256" key="6">
    <source>
        <dbReference type="ARBA" id="ARBA00023163"/>
    </source>
</evidence>